<dbReference type="PANTHER" id="PTHR13832:SF565">
    <property type="entry name" value="AT28366P-RELATED"/>
    <property type="match status" value="1"/>
</dbReference>
<dbReference type="InterPro" id="IPR015655">
    <property type="entry name" value="PP2C"/>
</dbReference>
<gene>
    <name evidence="13" type="primary">PTC2</name>
    <name evidence="13" type="ORF">SLS56_005313</name>
</gene>
<feature type="compositionally biased region" description="Low complexity" evidence="11">
    <location>
        <begin position="414"/>
        <end position="438"/>
    </location>
</feature>
<feature type="region of interest" description="Disordered" evidence="11">
    <location>
        <begin position="382"/>
        <end position="473"/>
    </location>
</feature>
<evidence type="ECO:0000256" key="2">
    <source>
        <dbReference type="ARBA" id="ARBA00001946"/>
    </source>
</evidence>
<evidence type="ECO:0000256" key="10">
    <source>
        <dbReference type="RuleBase" id="RU003465"/>
    </source>
</evidence>
<accession>A0ABR3STQ7</accession>
<dbReference type="Pfam" id="PF00481">
    <property type="entry name" value="PP2C"/>
    <property type="match status" value="1"/>
</dbReference>
<evidence type="ECO:0000313" key="14">
    <source>
        <dbReference type="Proteomes" id="UP001521116"/>
    </source>
</evidence>
<evidence type="ECO:0000256" key="8">
    <source>
        <dbReference type="ARBA" id="ARBA00023211"/>
    </source>
</evidence>
<dbReference type="SMART" id="SM00332">
    <property type="entry name" value="PP2Cc"/>
    <property type="match status" value="1"/>
</dbReference>
<name>A0ABR3STQ7_9PEZI</name>
<evidence type="ECO:0000256" key="9">
    <source>
        <dbReference type="ARBA" id="ARBA00048832"/>
    </source>
</evidence>
<comment type="caution">
    <text evidence="13">The sequence shown here is derived from an EMBL/GenBank/DDBJ whole genome shotgun (WGS) entry which is preliminary data.</text>
</comment>
<dbReference type="PROSITE" id="PS01032">
    <property type="entry name" value="PPM_1"/>
    <property type="match status" value="1"/>
</dbReference>
<keyword evidence="8" id="KW-0464">Manganese</keyword>
<keyword evidence="5" id="KW-0479">Metal-binding</keyword>
<reference evidence="13 14" key="1">
    <citation type="submission" date="2024-02" db="EMBL/GenBank/DDBJ databases">
        <title>De novo assembly and annotation of 12 fungi associated with fruit tree decline syndrome in Ontario, Canada.</title>
        <authorList>
            <person name="Sulman M."/>
            <person name="Ellouze W."/>
            <person name="Ilyukhin E."/>
        </authorList>
    </citation>
    <scope>NUCLEOTIDE SEQUENCE [LARGE SCALE GENOMIC DNA]</scope>
    <source>
        <strain evidence="13 14">M1-105</strain>
    </source>
</reference>
<dbReference type="Proteomes" id="UP001521116">
    <property type="component" value="Unassembled WGS sequence"/>
</dbReference>
<dbReference type="EMBL" id="JAJVDC020000053">
    <property type="protein sequence ID" value="KAL1629660.1"/>
    <property type="molecule type" value="Genomic_DNA"/>
</dbReference>
<dbReference type="InterPro" id="IPR036457">
    <property type="entry name" value="PPM-type-like_dom_sf"/>
</dbReference>
<protein>
    <recommendedName>
        <fullName evidence="4">protein-serine/threonine phosphatase</fullName>
        <ecNumber evidence="4">3.1.3.16</ecNumber>
    </recommendedName>
</protein>
<dbReference type="PANTHER" id="PTHR13832">
    <property type="entry name" value="PROTEIN PHOSPHATASE 2C"/>
    <property type="match status" value="1"/>
</dbReference>
<keyword evidence="6 10" id="KW-0378">Hydrolase</keyword>
<dbReference type="Gene3D" id="3.60.40.10">
    <property type="entry name" value="PPM-type phosphatase domain"/>
    <property type="match status" value="1"/>
</dbReference>
<dbReference type="EC" id="3.1.3.16" evidence="4"/>
<evidence type="ECO:0000256" key="6">
    <source>
        <dbReference type="ARBA" id="ARBA00022801"/>
    </source>
</evidence>
<comment type="catalytic activity">
    <reaction evidence="9">
        <text>O-phospho-L-threonyl-[protein] + H2O = L-threonyl-[protein] + phosphate</text>
        <dbReference type="Rhea" id="RHEA:47004"/>
        <dbReference type="Rhea" id="RHEA-COMP:11060"/>
        <dbReference type="Rhea" id="RHEA-COMP:11605"/>
        <dbReference type="ChEBI" id="CHEBI:15377"/>
        <dbReference type="ChEBI" id="CHEBI:30013"/>
        <dbReference type="ChEBI" id="CHEBI:43474"/>
        <dbReference type="ChEBI" id="CHEBI:61977"/>
        <dbReference type="EC" id="3.1.3.16"/>
    </reaction>
    <physiologicalReaction direction="left-to-right" evidence="9">
        <dbReference type="Rhea" id="RHEA:47005"/>
    </physiologicalReaction>
</comment>
<proteinExistence type="inferred from homology"/>
<evidence type="ECO:0000256" key="5">
    <source>
        <dbReference type="ARBA" id="ARBA00022723"/>
    </source>
</evidence>
<organism evidence="13 14">
    <name type="scientific">Neofusicoccum ribis</name>
    <dbReference type="NCBI Taxonomy" id="45134"/>
    <lineage>
        <taxon>Eukaryota</taxon>
        <taxon>Fungi</taxon>
        <taxon>Dikarya</taxon>
        <taxon>Ascomycota</taxon>
        <taxon>Pezizomycotina</taxon>
        <taxon>Dothideomycetes</taxon>
        <taxon>Dothideomycetes incertae sedis</taxon>
        <taxon>Botryosphaeriales</taxon>
        <taxon>Botryosphaeriaceae</taxon>
        <taxon>Neofusicoccum</taxon>
    </lineage>
</organism>
<comment type="similarity">
    <text evidence="3 10">Belongs to the PP2C family.</text>
</comment>
<feature type="compositionally biased region" description="Polar residues" evidence="11">
    <location>
        <begin position="464"/>
        <end position="473"/>
    </location>
</feature>
<keyword evidence="14" id="KW-1185">Reference proteome</keyword>
<dbReference type="SUPFAM" id="SSF81606">
    <property type="entry name" value="PP2C-like"/>
    <property type="match status" value="1"/>
</dbReference>
<feature type="compositionally biased region" description="Acidic residues" evidence="11">
    <location>
        <begin position="387"/>
        <end position="400"/>
    </location>
</feature>
<feature type="compositionally biased region" description="Basic and acidic residues" evidence="11">
    <location>
        <begin position="439"/>
        <end position="450"/>
    </location>
</feature>
<evidence type="ECO:0000256" key="4">
    <source>
        <dbReference type="ARBA" id="ARBA00013081"/>
    </source>
</evidence>
<dbReference type="InterPro" id="IPR000222">
    <property type="entry name" value="PP2C_BS"/>
</dbReference>
<dbReference type="CDD" id="cd00143">
    <property type="entry name" value="PP2Cc"/>
    <property type="match status" value="1"/>
</dbReference>
<evidence type="ECO:0000259" key="12">
    <source>
        <dbReference type="PROSITE" id="PS51746"/>
    </source>
</evidence>
<evidence type="ECO:0000256" key="1">
    <source>
        <dbReference type="ARBA" id="ARBA00001936"/>
    </source>
</evidence>
<evidence type="ECO:0000256" key="11">
    <source>
        <dbReference type="SAM" id="MobiDB-lite"/>
    </source>
</evidence>
<evidence type="ECO:0000313" key="13">
    <source>
        <dbReference type="EMBL" id="KAL1629660.1"/>
    </source>
</evidence>
<evidence type="ECO:0000256" key="7">
    <source>
        <dbReference type="ARBA" id="ARBA00022912"/>
    </source>
</evidence>
<evidence type="ECO:0000256" key="3">
    <source>
        <dbReference type="ARBA" id="ARBA00006702"/>
    </source>
</evidence>
<dbReference type="PROSITE" id="PS51746">
    <property type="entry name" value="PPM_2"/>
    <property type="match status" value="1"/>
</dbReference>
<keyword evidence="7 10" id="KW-0904">Protein phosphatase</keyword>
<comment type="cofactor">
    <cofactor evidence="2">
        <name>Mg(2+)</name>
        <dbReference type="ChEBI" id="CHEBI:18420"/>
    </cofactor>
</comment>
<comment type="cofactor">
    <cofactor evidence="1">
        <name>Mn(2+)</name>
        <dbReference type="ChEBI" id="CHEBI:29035"/>
    </cofactor>
</comment>
<sequence length="473" mass="50580">MGQTLSEPVVDKKSASGQDDRVIFGVSSMQGWRISMEDAHAAVLDLKPEGADSDDSKPTAANLRLSFFGVYDGHGGDKVAIYAGDNLHRIIAKQDAFKEGNIEQALKDGFLATDRAILSDPKYEEEVSGCTASVGVISGDKIYVANSGDSRSVLGIKGRAKPLSFDHKPQNEGEKARITAAGGFVDFGRVNGNLALSRAIGDFEFKKSADLPPEQQIVTAFPDVTVHEITDDDEFLVIACDGIWDCQSSQAVIEFVRRGIAAKQELQDICENMMDNCLASNSDTGGVGCDNMTIVIVGLLKGRSKEEWYKAIAERVANGDGPCAPPDILTAFFLSTAEFRGPGIHHRYDDSPDDYDMDMGRGARIGQGLGGRIILLGDGTELSSDSAESEMFDHDEEDKDLESQVNKNQREETPAPTAASEAGTPSKSQAPSAAQDSPASDKTEKSESAPDSKATLKQAADSKPANNSTEKSK</sequence>
<feature type="domain" description="PPM-type phosphatase" evidence="12">
    <location>
        <begin position="23"/>
        <end position="299"/>
    </location>
</feature>
<dbReference type="InterPro" id="IPR001932">
    <property type="entry name" value="PPM-type_phosphatase-like_dom"/>
</dbReference>